<reference evidence="7 8" key="1">
    <citation type="submission" date="2019-02" db="EMBL/GenBank/DDBJ databases">
        <title>Pedobacter sp. RP-3-8 sp. nov., isolated from Arctic soil.</title>
        <authorList>
            <person name="Dahal R.H."/>
        </authorList>
    </citation>
    <scope>NUCLEOTIDE SEQUENCE [LARGE SCALE GENOMIC DNA]</scope>
    <source>
        <strain evidence="7 8">RP-3-8</strain>
    </source>
</reference>
<feature type="domain" description="Methylamine utilisation protein MauE" evidence="6">
    <location>
        <begin position="32"/>
        <end position="156"/>
    </location>
</feature>
<dbReference type="InterPro" id="IPR009908">
    <property type="entry name" value="Methylamine_util_MauE"/>
</dbReference>
<feature type="transmembrane region" description="Helical" evidence="5">
    <location>
        <begin position="139"/>
        <end position="159"/>
    </location>
</feature>
<dbReference type="EMBL" id="SJSM01000002">
    <property type="protein sequence ID" value="TCC98467.1"/>
    <property type="molecule type" value="Genomic_DNA"/>
</dbReference>
<comment type="caution">
    <text evidence="7">The sequence shown here is derived from an EMBL/GenBank/DDBJ whole genome shotgun (WGS) entry which is preliminary data.</text>
</comment>
<dbReference type="Proteomes" id="UP000291117">
    <property type="component" value="Unassembled WGS sequence"/>
</dbReference>
<dbReference type="RefSeq" id="WP_131607450.1">
    <property type="nucleotide sequence ID" value="NZ_SJSM01000002.1"/>
</dbReference>
<dbReference type="GO" id="GO:0030416">
    <property type="term" value="P:methylamine metabolic process"/>
    <property type="evidence" value="ECO:0007669"/>
    <property type="project" value="InterPro"/>
</dbReference>
<evidence type="ECO:0000256" key="1">
    <source>
        <dbReference type="ARBA" id="ARBA00004141"/>
    </source>
</evidence>
<accession>A0A4R0NFF3</accession>
<evidence type="ECO:0000256" key="5">
    <source>
        <dbReference type="SAM" id="Phobius"/>
    </source>
</evidence>
<sequence length="161" mass="18697">MNTKRIPQDNQPYGLFKLSLYSLFKEERNKKLFFDLVSYLFVLLFVYTAASKLQSLENFQLVLIKYPLLGKYNVLISYLVPAVELLIAFALIIEKYKRTGMIAALLLMICFTIYILYMFISGSNLPCSCGGLVSKLSWWHHVVFNLLMTGLAIWSLRVYRK</sequence>
<evidence type="ECO:0000256" key="4">
    <source>
        <dbReference type="ARBA" id="ARBA00023136"/>
    </source>
</evidence>
<feature type="transmembrane region" description="Helical" evidence="5">
    <location>
        <begin position="32"/>
        <end position="50"/>
    </location>
</feature>
<evidence type="ECO:0000313" key="8">
    <source>
        <dbReference type="Proteomes" id="UP000291117"/>
    </source>
</evidence>
<protein>
    <recommendedName>
        <fullName evidence="6">Methylamine utilisation protein MauE domain-containing protein</fullName>
    </recommendedName>
</protein>
<name>A0A4R0NFF3_9SPHI</name>
<dbReference type="Pfam" id="PF07291">
    <property type="entry name" value="MauE"/>
    <property type="match status" value="1"/>
</dbReference>
<gene>
    <name evidence="7" type="ORF">EZ444_04065</name>
</gene>
<comment type="subcellular location">
    <subcellularLocation>
        <location evidence="1">Membrane</location>
        <topology evidence="1">Multi-pass membrane protein</topology>
    </subcellularLocation>
</comment>
<evidence type="ECO:0000259" key="6">
    <source>
        <dbReference type="Pfam" id="PF07291"/>
    </source>
</evidence>
<dbReference type="AlphaFoldDB" id="A0A4R0NFF3"/>
<dbReference type="GO" id="GO:0016020">
    <property type="term" value="C:membrane"/>
    <property type="evidence" value="ECO:0007669"/>
    <property type="project" value="UniProtKB-SubCell"/>
</dbReference>
<evidence type="ECO:0000256" key="3">
    <source>
        <dbReference type="ARBA" id="ARBA00022989"/>
    </source>
</evidence>
<feature type="transmembrane region" description="Helical" evidence="5">
    <location>
        <begin position="100"/>
        <end position="119"/>
    </location>
</feature>
<keyword evidence="2 5" id="KW-0812">Transmembrane</keyword>
<feature type="transmembrane region" description="Helical" evidence="5">
    <location>
        <begin position="70"/>
        <end position="93"/>
    </location>
</feature>
<dbReference type="UniPathway" id="UPA00895"/>
<keyword evidence="4 5" id="KW-0472">Membrane</keyword>
<proteinExistence type="predicted"/>
<keyword evidence="8" id="KW-1185">Reference proteome</keyword>
<organism evidence="7 8">
    <name type="scientific">Pedobacter hiemivivus</name>
    <dbReference type="NCBI Taxonomy" id="2530454"/>
    <lineage>
        <taxon>Bacteria</taxon>
        <taxon>Pseudomonadati</taxon>
        <taxon>Bacteroidota</taxon>
        <taxon>Sphingobacteriia</taxon>
        <taxon>Sphingobacteriales</taxon>
        <taxon>Sphingobacteriaceae</taxon>
        <taxon>Pedobacter</taxon>
    </lineage>
</organism>
<evidence type="ECO:0000256" key="2">
    <source>
        <dbReference type="ARBA" id="ARBA00022692"/>
    </source>
</evidence>
<keyword evidence="3 5" id="KW-1133">Transmembrane helix</keyword>
<evidence type="ECO:0000313" key="7">
    <source>
        <dbReference type="EMBL" id="TCC98467.1"/>
    </source>
</evidence>
<dbReference type="OrthoDB" id="673785at2"/>